<feature type="region of interest" description="Disordered" evidence="1">
    <location>
        <begin position="1586"/>
        <end position="1705"/>
    </location>
</feature>
<name>A0AAD3E5F4_9CHLO</name>
<feature type="compositionally biased region" description="Basic and acidic residues" evidence="1">
    <location>
        <begin position="287"/>
        <end position="301"/>
    </location>
</feature>
<feature type="compositionally biased region" description="Low complexity" evidence="1">
    <location>
        <begin position="348"/>
        <end position="377"/>
    </location>
</feature>
<feature type="compositionally biased region" description="Low complexity" evidence="1">
    <location>
        <begin position="1147"/>
        <end position="1158"/>
    </location>
</feature>
<feature type="compositionally biased region" description="Low complexity" evidence="1">
    <location>
        <begin position="443"/>
        <end position="464"/>
    </location>
</feature>
<feature type="compositionally biased region" description="Low complexity" evidence="1">
    <location>
        <begin position="512"/>
        <end position="523"/>
    </location>
</feature>
<feature type="region of interest" description="Disordered" evidence="1">
    <location>
        <begin position="1141"/>
        <end position="1172"/>
    </location>
</feature>
<feature type="compositionally biased region" description="Low complexity" evidence="1">
    <location>
        <begin position="769"/>
        <end position="787"/>
    </location>
</feature>
<feature type="region of interest" description="Disordered" evidence="1">
    <location>
        <begin position="498"/>
        <end position="563"/>
    </location>
</feature>
<organism evidence="2 3">
    <name type="scientific">Astrephomene gubernaculifera</name>
    <dbReference type="NCBI Taxonomy" id="47775"/>
    <lineage>
        <taxon>Eukaryota</taxon>
        <taxon>Viridiplantae</taxon>
        <taxon>Chlorophyta</taxon>
        <taxon>core chlorophytes</taxon>
        <taxon>Chlorophyceae</taxon>
        <taxon>CS clade</taxon>
        <taxon>Chlamydomonadales</taxon>
        <taxon>Astrephomenaceae</taxon>
        <taxon>Astrephomene</taxon>
    </lineage>
</organism>
<feature type="compositionally biased region" description="Basic and acidic residues" evidence="1">
    <location>
        <begin position="904"/>
        <end position="917"/>
    </location>
</feature>
<feature type="compositionally biased region" description="Basic and acidic residues" evidence="1">
    <location>
        <begin position="820"/>
        <end position="831"/>
    </location>
</feature>
<evidence type="ECO:0000256" key="1">
    <source>
        <dbReference type="SAM" id="MobiDB-lite"/>
    </source>
</evidence>
<feature type="region of interest" description="Disordered" evidence="1">
    <location>
        <begin position="1311"/>
        <end position="1361"/>
    </location>
</feature>
<keyword evidence="3" id="KW-1185">Reference proteome</keyword>
<dbReference type="EMBL" id="BMAR01000084">
    <property type="protein sequence ID" value="GFR53052.1"/>
    <property type="molecule type" value="Genomic_DNA"/>
</dbReference>
<feature type="compositionally biased region" description="Basic and acidic residues" evidence="1">
    <location>
        <begin position="423"/>
        <end position="432"/>
    </location>
</feature>
<dbReference type="PANTHER" id="PTHR34491:SF74">
    <property type="entry name" value="DUF4456 DOMAIN-CONTAINING PROTEIN"/>
    <property type="match status" value="1"/>
</dbReference>
<feature type="compositionally biased region" description="Pro residues" evidence="1">
    <location>
        <begin position="38"/>
        <end position="52"/>
    </location>
</feature>
<feature type="compositionally biased region" description="Low complexity" evidence="1">
    <location>
        <begin position="53"/>
        <end position="66"/>
    </location>
</feature>
<proteinExistence type="predicted"/>
<feature type="compositionally biased region" description="Low complexity" evidence="1">
    <location>
        <begin position="1609"/>
        <end position="1620"/>
    </location>
</feature>
<feature type="region of interest" description="Disordered" evidence="1">
    <location>
        <begin position="582"/>
        <end position="632"/>
    </location>
</feature>
<evidence type="ECO:0000313" key="2">
    <source>
        <dbReference type="EMBL" id="GFR53052.1"/>
    </source>
</evidence>
<reference evidence="2 3" key="1">
    <citation type="journal article" date="2021" name="Sci. Rep.">
        <title>Genome sequencing of the multicellular alga Astrephomene provides insights into convergent evolution of germ-soma differentiation.</title>
        <authorList>
            <person name="Yamashita S."/>
            <person name="Yamamoto K."/>
            <person name="Matsuzaki R."/>
            <person name="Suzuki S."/>
            <person name="Yamaguchi H."/>
            <person name="Hirooka S."/>
            <person name="Minakuchi Y."/>
            <person name="Miyagishima S."/>
            <person name="Kawachi M."/>
            <person name="Toyoda A."/>
            <person name="Nozaki H."/>
        </authorList>
    </citation>
    <scope>NUCLEOTIDE SEQUENCE [LARGE SCALE GENOMIC DNA]</scope>
    <source>
        <strain evidence="2 3">NIES-4017</strain>
    </source>
</reference>
<feature type="compositionally biased region" description="Low complexity" evidence="1">
    <location>
        <begin position="1656"/>
        <end position="1685"/>
    </location>
</feature>
<dbReference type="Proteomes" id="UP001054857">
    <property type="component" value="Unassembled WGS sequence"/>
</dbReference>
<feature type="compositionally biased region" description="Basic residues" evidence="1">
    <location>
        <begin position="832"/>
        <end position="852"/>
    </location>
</feature>
<feature type="compositionally biased region" description="Low complexity" evidence="1">
    <location>
        <begin position="1313"/>
        <end position="1323"/>
    </location>
</feature>
<feature type="compositionally biased region" description="Low complexity" evidence="1">
    <location>
        <begin position="612"/>
        <end position="632"/>
    </location>
</feature>
<feature type="compositionally biased region" description="Acidic residues" evidence="1">
    <location>
        <begin position="998"/>
        <end position="1018"/>
    </location>
</feature>
<feature type="region of interest" description="Disordered" evidence="1">
    <location>
        <begin position="1395"/>
        <end position="1429"/>
    </location>
</feature>
<sequence length="1795" mass="186941">MDEKGLSRVSKFLECLRAQVQEQQQQQKRPSGGAGGGAPPPPPPGPPPPPPTIAAAGASTAIATAGGAAGGGPSAAAGVGFSRGSRLPGSQQQPQHRQAADLLSEWTELLNRWQADYRCLSENVRTALASVREAGLMHCELRATPAAVAAAASSDPRVAASAPKDVRDWPFTHGRPFLDNLKSFFGNLKQAVMRVRGLMQRHQQARLDAAKRLLDAASAMLASAAAAAAAATHADAAAAATTTGSVGSAPGRHPHHHLSRRSLPASSSTFTQLQQLQEASTGGQHGVHGDRRTPRFRHTADDVVSVTSVAAASGTTTNGVGMAEQEAGQQRQQEQQQLLRGRQSRKTQLQGQQEQKQSNRLSSAASSPCSLPSVASVDRTADNNSNISNHLKRQQCSNNTRSHHSQQQQSQQQAPPQLRKQKTKDPQPRELADGSIGQKARASRPSSAGSCSSSRSSTAGSSIQSRRHEAPAGEGPTLALFPLRSSSTAAAAAAAAAAPTPSARGPAVVQRAAAASATTTDTAVGKPATAGATSGRGQRPAEKRPTSGSAGEKEGGRGCGDGYVRSKWEAAAASLAAEAAAVAAKRGGNTGADGGTAAVTTAGMRSRRTAIPAVPVDPSDSDGDSACSSSGSCVVPMPRGRACFAAAAAVAAPDGPSRSSSVTSRLLPDNEASLVALAEAEVEAAEALRPLVYDTGWRQRRQPPPRPPPAQQGMRQQERPRRHRYVDSDGLDDDEGGEDNRQGGEGCYRDETESGSSRSSRSGDDNTGGDDSLLSPSQSSASPAAGSVTRGSPRGAVEAASGTRIASTAAPVVSPFASSPDHDAGNDQTSHRERRRVRRHWRGPMGRSHRGQTGRAHANHPDDGAGVSNGAFGSRDGVPPLLQSLWESEQGCLGRQEFAGSSRRGGDHAVSEHRANDEAEDEDAILERWGMPLESPDYGISAISSTSREGDGDEDAASDGAGVASGDDTEALETGTADSDLVHTGAEEDEEGPQHAEEDQDGEEEEEEGEEEEEEDDGVVVPLPPVLVLDADVLWQLPRKLRRKAAGRLRRSLLLTAGDAEAGNDGGGVDGTCAEVVHGEGCEGSSCFRNPATNRISAARPACSNSGVAGDEGADKGWTGGLGLDPASSLHAHEVCPYGEAVDGDEGAAAGGAAAVSAAEEDPQQQRQDEQQRLQHERLLLLQQHLLGLAPHSDWWGIPKLKSPAQALHEAQAEQQRQQQQQQTCGLVLTSRRTLPQVLQRTSELGLPAPSVMVTSAGAMLWRRSTQARASLPALRPGLHIAPSMPAIHTANSMSASCNLADAFPRGVEADASDGAGSTSAGTLHVGGSSDAAAPRPPLGSTGGNGGGGFASRGRSSSGGGNRGLFRSLSWAASEAAAAAAAAAVPYPCHVRSSDVASTQAGGGGELRRRGSSSCGGAADGSGSSRCSGGWTSRNPGYGCSGGGSGAYRRNTYGGSGSEGGVGNGGSAGGYGCNISGAALHGDGGKGSYMDADDSLWVWEAEPRWHSHVQRPSSIIRGSAECRAPEFNDEVRFAVEAASLRLPPGSLGPMTASPYHLALAVRQQHLPAFRQLVEQEIRRLPVTVHIDTEEVETPDFTSPTRSQPHHHQQQGPLQQLLKQQQKCHHESLAEEEEGQDADSMQRRQKEQQQQHHALRRLQSARQRSQRQRSMFLQPLEEQQQQQHPQKQPRRHSMLSRSASLPRSAANGTIGAATAAATAAGSARTTGTAAAAQTSSFSPSSPSQQQGPWVRVHFVPQHAAAPMAARYALHNIMGVGDPRVAPTVTTVEELRQLLKL</sequence>
<feature type="region of interest" description="Disordered" evidence="1">
    <location>
        <begin position="242"/>
        <end position="479"/>
    </location>
</feature>
<feature type="region of interest" description="Disordered" evidence="1">
    <location>
        <begin position="896"/>
        <end position="1022"/>
    </location>
</feature>
<feature type="compositionally biased region" description="Low complexity" evidence="1">
    <location>
        <begin position="19"/>
        <end position="31"/>
    </location>
</feature>
<feature type="compositionally biased region" description="Basic and acidic residues" evidence="1">
    <location>
        <begin position="539"/>
        <end position="556"/>
    </location>
</feature>
<feature type="compositionally biased region" description="Basic and acidic residues" evidence="1">
    <location>
        <begin position="1639"/>
        <end position="1649"/>
    </location>
</feature>
<evidence type="ECO:0000313" key="3">
    <source>
        <dbReference type="Proteomes" id="UP001054857"/>
    </source>
</evidence>
<feature type="region of interest" description="Disordered" evidence="1">
    <location>
        <begin position="18"/>
        <end position="96"/>
    </location>
</feature>
<feature type="compositionally biased region" description="Low complexity" evidence="1">
    <location>
        <begin position="302"/>
        <end position="341"/>
    </location>
</feature>
<feature type="region of interest" description="Disordered" evidence="1">
    <location>
        <begin position="692"/>
        <end position="880"/>
    </location>
</feature>
<feature type="compositionally biased region" description="Low complexity" evidence="1">
    <location>
        <begin position="1694"/>
        <end position="1705"/>
    </location>
</feature>
<comment type="caution">
    <text evidence="2">The sequence shown here is derived from an EMBL/GenBank/DDBJ whole genome shotgun (WGS) entry which is preliminary data.</text>
</comment>
<accession>A0AAD3E5F4</accession>
<feature type="compositionally biased region" description="Basic and acidic residues" evidence="1">
    <location>
        <begin position="738"/>
        <end position="752"/>
    </location>
</feature>
<feature type="compositionally biased region" description="Gly residues" evidence="1">
    <location>
        <begin position="1341"/>
        <end position="1361"/>
    </location>
</feature>
<feature type="compositionally biased region" description="Polar residues" evidence="1">
    <location>
        <begin position="382"/>
        <end position="400"/>
    </location>
</feature>
<gene>
    <name evidence="2" type="ORF">Agub_g15753</name>
</gene>
<dbReference type="PANTHER" id="PTHR34491">
    <property type="entry name" value="A-TYPE INCLUSION PROTEIN, PUTATIVE-RELATED"/>
    <property type="match status" value="1"/>
</dbReference>
<feature type="compositionally biased region" description="Low complexity" evidence="1">
    <location>
        <begin position="1412"/>
        <end position="1429"/>
    </location>
</feature>
<protein>
    <submittedName>
        <fullName evidence="2">Uncharacterized protein</fullName>
    </submittedName>
</protein>